<accession>A0A2H0B770</accession>
<dbReference type="InterPro" id="IPR036412">
    <property type="entry name" value="HAD-like_sf"/>
</dbReference>
<gene>
    <name evidence="1" type="ORF">COX08_00615</name>
</gene>
<evidence type="ECO:0000313" key="2">
    <source>
        <dbReference type="Proteomes" id="UP000229459"/>
    </source>
</evidence>
<dbReference type="Gene3D" id="1.10.150.240">
    <property type="entry name" value="Putative phosphatase, domain 2"/>
    <property type="match status" value="1"/>
</dbReference>
<evidence type="ECO:0000313" key="1">
    <source>
        <dbReference type="EMBL" id="PIP53496.1"/>
    </source>
</evidence>
<name>A0A2H0B770_9BACT</name>
<dbReference type="InterPro" id="IPR041492">
    <property type="entry name" value="HAD_2"/>
</dbReference>
<feature type="non-terminal residue" evidence="1">
    <location>
        <position position="67"/>
    </location>
</feature>
<comment type="caution">
    <text evidence="1">The sequence shown here is derived from an EMBL/GenBank/DDBJ whole genome shotgun (WGS) entry which is preliminary data.</text>
</comment>
<dbReference type="Gene3D" id="3.40.50.1000">
    <property type="entry name" value="HAD superfamily/HAD-like"/>
    <property type="match status" value="1"/>
</dbReference>
<reference evidence="1 2" key="1">
    <citation type="submission" date="2017-09" db="EMBL/GenBank/DDBJ databases">
        <title>Depth-based differentiation of microbial function through sediment-hosted aquifers and enrichment of novel symbionts in the deep terrestrial subsurface.</title>
        <authorList>
            <person name="Probst A.J."/>
            <person name="Ladd B."/>
            <person name="Jarett J.K."/>
            <person name="Geller-Mcgrath D.E."/>
            <person name="Sieber C.M."/>
            <person name="Emerson J.B."/>
            <person name="Anantharaman K."/>
            <person name="Thomas B.C."/>
            <person name="Malmstrom R."/>
            <person name="Stieglmeier M."/>
            <person name="Klingl A."/>
            <person name="Woyke T."/>
            <person name="Ryan C.M."/>
            <person name="Banfield J.F."/>
        </authorList>
    </citation>
    <scope>NUCLEOTIDE SEQUENCE [LARGE SCALE GENOMIC DNA]</scope>
    <source>
        <strain evidence="1">CG23_combo_of_CG06-09_8_20_14_all_34_8</strain>
    </source>
</reference>
<dbReference type="AlphaFoldDB" id="A0A2H0B770"/>
<proteinExistence type="predicted"/>
<protein>
    <submittedName>
        <fullName evidence="1">Phosphatase</fullName>
    </submittedName>
</protein>
<dbReference type="SUPFAM" id="SSF56784">
    <property type="entry name" value="HAD-like"/>
    <property type="match status" value="1"/>
</dbReference>
<dbReference type="InterPro" id="IPR023198">
    <property type="entry name" value="PGP-like_dom2"/>
</dbReference>
<dbReference type="Proteomes" id="UP000229459">
    <property type="component" value="Unassembled WGS sequence"/>
</dbReference>
<dbReference type="Pfam" id="PF13419">
    <property type="entry name" value="HAD_2"/>
    <property type="match status" value="1"/>
</dbReference>
<dbReference type="InterPro" id="IPR023214">
    <property type="entry name" value="HAD_sf"/>
</dbReference>
<sequence>MLKAIIFDLDDTLTQTRQTQYNTLKTTAKRFYNLEISDSDIDALYGTPYREFMQLLFRQCDDLDNII</sequence>
<organism evidence="1 2">
    <name type="scientific">Candidatus Beckwithbacteria bacterium CG23_combo_of_CG06-09_8_20_14_all_34_8</name>
    <dbReference type="NCBI Taxonomy" id="1974497"/>
    <lineage>
        <taxon>Bacteria</taxon>
        <taxon>Candidatus Beckwithiibacteriota</taxon>
    </lineage>
</organism>
<dbReference type="EMBL" id="PCSR01000014">
    <property type="protein sequence ID" value="PIP53496.1"/>
    <property type="molecule type" value="Genomic_DNA"/>
</dbReference>